<dbReference type="OrthoDB" id="6416at10239"/>
<dbReference type="EMBL" id="JF974296">
    <property type="protein sequence ID" value="AGH57626.1"/>
    <property type="molecule type" value="Genomic_DNA"/>
</dbReference>
<proteinExistence type="predicted"/>
<evidence type="ECO:0000313" key="2">
    <source>
        <dbReference type="Proteomes" id="UP000204048"/>
    </source>
</evidence>
<accession>M4SS45</accession>
<protein>
    <submittedName>
        <fullName evidence="1">Uncharacterized protein</fullName>
    </submittedName>
</protein>
<sequence>MKLSEFFSLLTYGELANLKVGGKDCGGIYPKYADEVTSYIRQGLTDLHSRFALKHSEVIVQQFEHITLYPLRSDYAVSNTSSTEPYKWISDTIERPFQDDIILIESVIDEGGNEIKLNTENDILSVYSPQPDVLQIVSPKNENAVAVMYKANHTKIDLSTDVPSNIEIEIPPQLVRPLALYVSSLAHTSVGSIEGFQTGASKMIEYETACIQIDLLGLIHKEDWVNENIWRNGWV</sequence>
<name>M4SS45_9CAUD</name>
<evidence type="ECO:0000313" key="1">
    <source>
        <dbReference type="EMBL" id="AGH57626.1"/>
    </source>
</evidence>
<organism evidence="1 2">
    <name type="scientific">Pseudoalteromonas phage pYD6-A</name>
    <dbReference type="NCBI Taxonomy" id="754052"/>
    <lineage>
        <taxon>Viruses</taxon>
        <taxon>Duplodnaviria</taxon>
        <taxon>Heunggongvirae</taxon>
        <taxon>Uroviricota</taxon>
        <taxon>Caudoviricetes</taxon>
        <taxon>Schitoviridae</taxon>
        <taxon>Fuhrmanvirinae</taxon>
        <taxon>Matsuvirus</taxon>
        <taxon>Matsuvirus pYD6A</taxon>
    </lineage>
</organism>
<keyword evidence="2" id="KW-1185">Reference proteome</keyword>
<dbReference type="RefSeq" id="YP_007674304.1">
    <property type="nucleotide sequence ID" value="NC_020849.1"/>
</dbReference>
<dbReference type="Proteomes" id="UP000204048">
    <property type="component" value="Segment"/>
</dbReference>
<reference evidence="1 2" key="1">
    <citation type="submission" date="2010-11" db="EMBL/GenBank/DDBJ databases">
        <title>The Genome Sequence of Pseudoalteromonas phage pYD6-A.</title>
        <authorList>
            <consortium name="The Broad Institute Genome Sequencing Platform"/>
            <person name="Henn M.R."/>
            <person name="Wolf A."/>
            <person name="Jost G."/>
            <person name="Levin J."/>
            <person name="Malboeuf C."/>
            <person name="Casali M."/>
            <person name="Russ C."/>
            <person name="Lennon N."/>
            <person name="Chapman S.B."/>
            <person name="Erlich R."/>
            <person name="Young S.K."/>
            <person name="Yandava C."/>
            <person name="Zeng Q."/>
            <person name="Alvarado L."/>
            <person name="Anderson S."/>
            <person name="Berlin A."/>
            <person name="Chen Z."/>
            <person name="Freedman E."/>
            <person name="Gellesch M."/>
            <person name="Goldberg J."/>
            <person name="Green L."/>
            <person name="Griggs A."/>
            <person name="Gujja S."/>
            <person name="Heilman E.R."/>
            <person name="Heiman D."/>
            <person name="Hollinger A."/>
            <person name="Howarth C."/>
            <person name="Larson L."/>
            <person name="Mehta T."/>
            <person name="Pearson M."/>
            <person name="Roberts A."/>
            <person name="Ryan E."/>
            <person name="Saif S."/>
            <person name="Shea T."/>
            <person name="Shenoy N."/>
            <person name="Sisk P."/>
            <person name="Stolte C."/>
            <person name="Sykes S."/>
            <person name="White J."/>
            <person name="Haas B."/>
            <person name="Nusbaum C."/>
            <person name="Birren B."/>
        </authorList>
    </citation>
    <scope>NUCLEOTIDE SEQUENCE [LARGE SCALE GENOMIC DNA]</scope>
    <source>
        <strain evidence="2">pYD6-A</strain>
    </source>
</reference>
<dbReference type="GeneID" id="15010839"/>
<gene>
    <name evidence="1" type="ORF">PYDG_00097</name>
</gene>
<dbReference type="KEGG" id="vg:15010839"/>